<dbReference type="SUPFAM" id="SSF52218">
    <property type="entry name" value="Flavoproteins"/>
    <property type="match status" value="1"/>
</dbReference>
<keyword evidence="4 7" id="KW-0285">Flavoprotein</keyword>
<comment type="cofactor">
    <cofactor evidence="1 7">
        <name>FMN</name>
        <dbReference type="ChEBI" id="CHEBI:58210"/>
    </cofactor>
</comment>
<evidence type="ECO:0000313" key="9">
    <source>
        <dbReference type="EMBL" id="MBH1941804.1"/>
    </source>
</evidence>
<feature type="domain" description="Flavodoxin-like" evidence="8">
    <location>
        <begin position="4"/>
        <end position="138"/>
    </location>
</feature>
<dbReference type="Gene3D" id="3.40.50.360">
    <property type="match status" value="1"/>
</dbReference>
<keyword evidence="5 7" id="KW-0288">FMN</keyword>
<proteinExistence type="inferred from homology"/>
<dbReference type="PANTHER" id="PTHR43717:SF1">
    <property type="entry name" value="ANAEROBIC NITRIC OXIDE REDUCTASE FLAVORUBREDOXIN"/>
    <property type="match status" value="1"/>
</dbReference>
<keyword evidence="6 7" id="KW-0249">Electron transport</keyword>
<evidence type="ECO:0000259" key="8">
    <source>
        <dbReference type="PROSITE" id="PS50902"/>
    </source>
</evidence>
<dbReference type="NCBIfam" id="NF004049">
    <property type="entry name" value="PRK05568.1"/>
    <property type="match status" value="1"/>
</dbReference>
<dbReference type="InterPro" id="IPR001226">
    <property type="entry name" value="Flavodoxin_CS"/>
</dbReference>
<dbReference type="EMBL" id="JAEAGR010000014">
    <property type="protein sequence ID" value="MBH1941804.1"/>
    <property type="molecule type" value="Genomic_DNA"/>
</dbReference>
<keyword evidence="3 7" id="KW-0813">Transport</keyword>
<dbReference type="NCBIfam" id="TIGR01753">
    <property type="entry name" value="flav_short"/>
    <property type="match status" value="1"/>
</dbReference>
<dbReference type="InterPro" id="IPR008254">
    <property type="entry name" value="Flavodoxin/NO_synth"/>
</dbReference>
<evidence type="ECO:0000256" key="4">
    <source>
        <dbReference type="ARBA" id="ARBA00022630"/>
    </source>
</evidence>
<dbReference type="NCBIfam" id="NF004050">
    <property type="entry name" value="PRK05569.1"/>
    <property type="match status" value="1"/>
</dbReference>
<evidence type="ECO:0000256" key="7">
    <source>
        <dbReference type="RuleBase" id="RU367037"/>
    </source>
</evidence>
<sequence>MKKVVVIYWSGTGNTKAMAEAVAEGCTDMEVRLLQVSEASVDHVAEADAVAFGCPAMGSEELDDTEMEPFIASLSDNVVNKPIVLFGSYGWGNGEWMADWEDRMLDLGAKLITEGLIINEMPDEEGIKKCKELGKTLAKAIE</sequence>
<dbReference type="GO" id="GO:0016651">
    <property type="term" value="F:oxidoreductase activity, acting on NAD(P)H"/>
    <property type="evidence" value="ECO:0007669"/>
    <property type="project" value="UniProtKB-ARBA"/>
</dbReference>
<organism evidence="9 10">
    <name type="scientific">Mobilitalea sibirica</name>
    <dbReference type="NCBI Taxonomy" id="1462919"/>
    <lineage>
        <taxon>Bacteria</taxon>
        <taxon>Bacillati</taxon>
        <taxon>Bacillota</taxon>
        <taxon>Clostridia</taxon>
        <taxon>Lachnospirales</taxon>
        <taxon>Lachnospiraceae</taxon>
        <taxon>Mobilitalea</taxon>
    </lineage>
</organism>
<keyword evidence="10" id="KW-1185">Reference proteome</keyword>
<dbReference type="Pfam" id="PF00258">
    <property type="entry name" value="Flavodoxin_1"/>
    <property type="match status" value="1"/>
</dbReference>
<dbReference type="InterPro" id="IPR029039">
    <property type="entry name" value="Flavoprotein-like_sf"/>
</dbReference>
<dbReference type="PROSITE" id="PS00201">
    <property type="entry name" value="FLAVODOXIN"/>
    <property type="match status" value="1"/>
</dbReference>
<evidence type="ECO:0000256" key="5">
    <source>
        <dbReference type="ARBA" id="ARBA00022643"/>
    </source>
</evidence>
<comment type="similarity">
    <text evidence="2 7">Belongs to the flavodoxin family.</text>
</comment>
<dbReference type="GO" id="GO:0010181">
    <property type="term" value="F:FMN binding"/>
    <property type="evidence" value="ECO:0007669"/>
    <property type="project" value="UniProtKB-UniRule"/>
</dbReference>
<gene>
    <name evidence="9" type="ORF">I5677_12950</name>
</gene>
<dbReference type="PANTHER" id="PTHR43717">
    <property type="entry name" value="ANAEROBIC NITRIC OXIDE REDUCTASE FLAVORUBREDOXIN"/>
    <property type="match status" value="1"/>
</dbReference>
<evidence type="ECO:0000256" key="6">
    <source>
        <dbReference type="ARBA" id="ARBA00022982"/>
    </source>
</evidence>
<dbReference type="Proteomes" id="UP000623269">
    <property type="component" value="Unassembled WGS sequence"/>
</dbReference>
<dbReference type="PROSITE" id="PS50902">
    <property type="entry name" value="FLAVODOXIN_LIKE"/>
    <property type="match status" value="1"/>
</dbReference>
<accession>A0A8J7H5R6</accession>
<evidence type="ECO:0000313" key="10">
    <source>
        <dbReference type="Proteomes" id="UP000623269"/>
    </source>
</evidence>
<name>A0A8J7H5R6_9FIRM</name>
<evidence type="ECO:0000256" key="3">
    <source>
        <dbReference type="ARBA" id="ARBA00022448"/>
    </source>
</evidence>
<dbReference type="AlphaFoldDB" id="A0A8J7H5R6"/>
<evidence type="ECO:0000256" key="2">
    <source>
        <dbReference type="ARBA" id="ARBA00005267"/>
    </source>
</evidence>
<protein>
    <recommendedName>
        <fullName evidence="7">Flavodoxin</fullName>
    </recommendedName>
</protein>
<dbReference type="InterPro" id="IPR010087">
    <property type="entry name" value="Flav_short"/>
</dbReference>
<dbReference type="GO" id="GO:0009055">
    <property type="term" value="F:electron transfer activity"/>
    <property type="evidence" value="ECO:0007669"/>
    <property type="project" value="UniProtKB-UniRule"/>
</dbReference>
<comment type="caution">
    <text evidence="9">The sequence shown here is derived from an EMBL/GenBank/DDBJ whole genome shotgun (WGS) entry which is preliminary data.</text>
</comment>
<evidence type="ECO:0000256" key="1">
    <source>
        <dbReference type="ARBA" id="ARBA00001917"/>
    </source>
</evidence>
<comment type="function">
    <text evidence="7">Low-potential electron donor to a number of redox enzymes.</text>
</comment>
<reference evidence="9" key="1">
    <citation type="submission" date="2020-12" db="EMBL/GenBank/DDBJ databases">
        <title>M. sibirica DSM 26468T genome.</title>
        <authorList>
            <person name="Thieme N."/>
            <person name="Rettenmaier R."/>
            <person name="Zverlov V."/>
            <person name="Liebl W."/>
        </authorList>
    </citation>
    <scope>NUCLEOTIDE SEQUENCE</scope>
    <source>
        <strain evidence="9">DSM 26468</strain>
    </source>
</reference>